<evidence type="ECO:0000313" key="2">
    <source>
        <dbReference type="EMBL" id="CAA9286008.1"/>
    </source>
</evidence>
<gene>
    <name evidence="2" type="ORF">AVDCRST_MAG41-3990</name>
</gene>
<name>A0A6J4JS52_9ACTN</name>
<proteinExistence type="predicted"/>
<feature type="non-terminal residue" evidence="2">
    <location>
        <position position="190"/>
    </location>
</feature>
<feature type="compositionally biased region" description="Low complexity" evidence="1">
    <location>
        <begin position="39"/>
        <end position="48"/>
    </location>
</feature>
<feature type="compositionally biased region" description="Basic and acidic residues" evidence="1">
    <location>
        <begin position="66"/>
        <end position="78"/>
    </location>
</feature>
<dbReference type="AlphaFoldDB" id="A0A6J4JS52"/>
<protein>
    <submittedName>
        <fullName evidence="2">Uncharacterized protein</fullName>
    </submittedName>
</protein>
<feature type="non-terminal residue" evidence="2">
    <location>
        <position position="1"/>
    </location>
</feature>
<accession>A0A6J4JS52</accession>
<feature type="compositionally biased region" description="Basic and acidic residues" evidence="1">
    <location>
        <begin position="1"/>
        <end position="17"/>
    </location>
</feature>
<feature type="region of interest" description="Disordered" evidence="1">
    <location>
        <begin position="1"/>
        <end position="190"/>
    </location>
</feature>
<sequence>EGARDRAARARPGGDRLHRCRGPPGAGHPAGRQRRRAGRLPGAGPADHGVGGPAGPGAALPRCRRDRAAQPAHRDADRGQPLGQLVPAVPGRAAGLRPAGAGRRVPAARARGRLARLDRQRGGLRRRGRPAVPVPGGPDRRPRPGPAPGRPAGHRAGPGGRLDRAGPPGARADRHDAARAGPGRARHRCL</sequence>
<reference evidence="2" key="1">
    <citation type="submission" date="2020-02" db="EMBL/GenBank/DDBJ databases">
        <authorList>
            <person name="Meier V. D."/>
        </authorList>
    </citation>
    <scope>NUCLEOTIDE SEQUENCE</scope>
    <source>
        <strain evidence="2">AVDCRST_MAG41</strain>
    </source>
</reference>
<evidence type="ECO:0000256" key="1">
    <source>
        <dbReference type="SAM" id="MobiDB-lite"/>
    </source>
</evidence>
<dbReference type="EMBL" id="CADCTP010000373">
    <property type="protein sequence ID" value="CAA9286008.1"/>
    <property type="molecule type" value="Genomic_DNA"/>
</dbReference>
<organism evidence="2">
    <name type="scientific">uncultured Mycobacteriales bacterium</name>
    <dbReference type="NCBI Taxonomy" id="581187"/>
    <lineage>
        <taxon>Bacteria</taxon>
        <taxon>Bacillati</taxon>
        <taxon>Actinomycetota</taxon>
        <taxon>Actinomycetes</taxon>
        <taxon>Mycobacteriales</taxon>
        <taxon>environmental samples</taxon>
    </lineage>
</organism>
<feature type="compositionally biased region" description="Low complexity" evidence="1">
    <location>
        <begin position="87"/>
        <end position="109"/>
    </location>
</feature>